<comment type="caution">
    <text evidence="2">The sequence shown here is derived from an EMBL/GenBank/DDBJ whole genome shotgun (WGS) entry which is preliminary data.</text>
</comment>
<evidence type="ECO:0000313" key="2">
    <source>
        <dbReference type="EMBL" id="NZA28120.1"/>
    </source>
</evidence>
<evidence type="ECO:0000256" key="1">
    <source>
        <dbReference type="SAM" id="SignalP"/>
    </source>
</evidence>
<feature type="signal peptide" evidence="1">
    <location>
        <begin position="1"/>
        <end position="21"/>
    </location>
</feature>
<organism evidence="2 3">
    <name type="scientific">Luteimonas salinisoli</name>
    <dbReference type="NCBI Taxonomy" id="2752307"/>
    <lineage>
        <taxon>Bacteria</taxon>
        <taxon>Pseudomonadati</taxon>
        <taxon>Pseudomonadota</taxon>
        <taxon>Gammaproteobacteria</taxon>
        <taxon>Lysobacterales</taxon>
        <taxon>Lysobacteraceae</taxon>
        <taxon>Luteimonas</taxon>
    </lineage>
</organism>
<proteinExistence type="predicted"/>
<name>A0A853JI79_9GAMM</name>
<dbReference type="RefSeq" id="WP_180679880.1">
    <property type="nucleotide sequence ID" value="NZ_JACCKA010000088.1"/>
</dbReference>
<evidence type="ECO:0000313" key="3">
    <source>
        <dbReference type="Proteomes" id="UP000578091"/>
    </source>
</evidence>
<dbReference type="EMBL" id="JACCKA010000088">
    <property type="protein sequence ID" value="NZA28120.1"/>
    <property type="molecule type" value="Genomic_DNA"/>
</dbReference>
<sequence>MHIINRLLLAACLALPLAACQKDEGPQQVERAPLAAPANGDSAQWRAYLQDLVPRHMEGIQNQPFIYLVPDDETADFEGLYERLSEKAQNDVARGIIRGNMLAYAGPDSNRVADMVVTAFESVPAGSMNGVRVLFVGDAADSQRVQQAVAPAGVEYVFVEK</sequence>
<protein>
    <submittedName>
        <fullName evidence="2">Uncharacterized protein</fullName>
    </submittedName>
</protein>
<dbReference type="AlphaFoldDB" id="A0A853JI79"/>
<reference evidence="2 3" key="1">
    <citation type="submission" date="2020-07" db="EMBL/GenBank/DDBJ databases">
        <title>Luteimonas sp. SJ-92.</title>
        <authorList>
            <person name="Huang X.-X."/>
            <person name="Xu L."/>
            <person name="Sun J.-Q."/>
        </authorList>
    </citation>
    <scope>NUCLEOTIDE SEQUENCE [LARGE SCALE GENOMIC DNA]</scope>
    <source>
        <strain evidence="2 3">SJ-92</strain>
    </source>
</reference>
<keyword evidence="3" id="KW-1185">Reference proteome</keyword>
<dbReference type="Proteomes" id="UP000578091">
    <property type="component" value="Unassembled WGS sequence"/>
</dbReference>
<gene>
    <name evidence="2" type="ORF">H0E84_17205</name>
</gene>
<accession>A0A853JI79</accession>
<keyword evidence="1" id="KW-0732">Signal</keyword>
<feature type="chain" id="PRO_5033005950" evidence="1">
    <location>
        <begin position="22"/>
        <end position="161"/>
    </location>
</feature>